<dbReference type="GO" id="GO:0016020">
    <property type="term" value="C:membrane"/>
    <property type="evidence" value="ECO:0000318"/>
    <property type="project" value="GO_Central"/>
</dbReference>
<dbReference type="GeneID" id="5718597"/>
<evidence type="ECO:0000313" key="6">
    <source>
        <dbReference type="EMBL" id="PNW75528.1"/>
    </source>
</evidence>
<evidence type="ECO:0000256" key="1">
    <source>
        <dbReference type="ARBA" id="ARBA00004141"/>
    </source>
</evidence>
<dbReference type="STRING" id="3055.A0A2K3D4S0"/>
<dbReference type="InterPro" id="IPR003689">
    <property type="entry name" value="ZIP"/>
</dbReference>
<dbReference type="GO" id="GO:0071577">
    <property type="term" value="P:zinc ion transmembrane transport"/>
    <property type="evidence" value="ECO:0000318"/>
    <property type="project" value="GO_Central"/>
</dbReference>
<keyword evidence="3 5" id="KW-1133">Transmembrane helix</keyword>
<feature type="transmembrane region" description="Helical" evidence="5">
    <location>
        <begin position="390"/>
        <end position="408"/>
    </location>
</feature>
<accession>A0A2K3D4S0</accession>
<evidence type="ECO:0000256" key="3">
    <source>
        <dbReference type="ARBA" id="ARBA00022989"/>
    </source>
</evidence>
<dbReference type="ExpressionAtlas" id="A0A2K3D4S0">
    <property type="expression patterns" value="baseline"/>
</dbReference>
<name>A0A2K3D4S0_CHLRE</name>
<evidence type="ECO:0000256" key="5">
    <source>
        <dbReference type="SAM" id="Phobius"/>
    </source>
</evidence>
<gene>
    <name evidence="6" type="ORF">CHLRE_12g530350v5</name>
</gene>
<dbReference type="OrthoDB" id="262547at2759"/>
<dbReference type="RefSeq" id="XP_042918650.1">
    <property type="nucleotide sequence ID" value="XM_043068555.1"/>
</dbReference>
<dbReference type="GO" id="GO:0005385">
    <property type="term" value="F:zinc ion transmembrane transporter activity"/>
    <property type="evidence" value="ECO:0000318"/>
    <property type="project" value="GO_Central"/>
</dbReference>
<dbReference type="PANTHER" id="PTHR11040:SF205">
    <property type="entry name" value="ZINC TRANSPORTER ZUPT"/>
    <property type="match status" value="1"/>
</dbReference>
<proteinExistence type="predicted"/>
<comment type="subcellular location">
    <subcellularLocation>
        <location evidence="1">Membrane</location>
        <topology evidence="1">Multi-pass membrane protein</topology>
    </subcellularLocation>
</comment>
<feature type="transmembrane region" description="Helical" evidence="5">
    <location>
        <begin position="357"/>
        <end position="378"/>
    </location>
</feature>
<feature type="transmembrane region" description="Helical" evidence="5">
    <location>
        <begin position="314"/>
        <end position="336"/>
    </location>
</feature>
<feature type="transmembrane region" description="Helical" evidence="5">
    <location>
        <begin position="42"/>
        <end position="60"/>
    </location>
</feature>
<reference evidence="6 7" key="1">
    <citation type="journal article" date="2007" name="Science">
        <title>The Chlamydomonas genome reveals the evolution of key animal and plant functions.</title>
        <authorList>
            <person name="Merchant S.S."/>
            <person name="Prochnik S.E."/>
            <person name="Vallon O."/>
            <person name="Harris E.H."/>
            <person name="Karpowicz S.J."/>
            <person name="Witman G.B."/>
            <person name="Terry A."/>
            <person name="Salamov A."/>
            <person name="Fritz-Laylin L.K."/>
            <person name="Marechal-Drouard L."/>
            <person name="Marshall W.F."/>
            <person name="Qu L.H."/>
            <person name="Nelson D.R."/>
            <person name="Sanderfoot A.A."/>
            <person name="Spalding M.H."/>
            <person name="Kapitonov V.V."/>
            <person name="Ren Q."/>
            <person name="Ferris P."/>
            <person name="Lindquist E."/>
            <person name="Shapiro H."/>
            <person name="Lucas S.M."/>
            <person name="Grimwood J."/>
            <person name="Schmutz J."/>
            <person name="Cardol P."/>
            <person name="Cerutti H."/>
            <person name="Chanfreau G."/>
            <person name="Chen C.L."/>
            <person name="Cognat V."/>
            <person name="Croft M.T."/>
            <person name="Dent R."/>
            <person name="Dutcher S."/>
            <person name="Fernandez E."/>
            <person name="Fukuzawa H."/>
            <person name="Gonzalez-Ballester D."/>
            <person name="Gonzalez-Halphen D."/>
            <person name="Hallmann A."/>
            <person name="Hanikenne M."/>
            <person name="Hippler M."/>
            <person name="Inwood W."/>
            <person name="Jabbari K."/>
            <person name="Kalanon M."/>
            <person name="Kuras R."/>
            <person name="Lefebvre P.A."/>
            <person name="Lemaire S.D."/>
            <person name="Lobanov A.V."/>
            <person name="Lohr M."/>
            <person name="Manuell A."/>
            <person name="Meier I."/>
            <person name="Mets L."/>
            <person name="Mittag M."/>
            <person name="Mittelmeier T."/>
            <person name="Moroney J.V."/>
            <person name="Moseley J."/>
            <person name="Napoli C."/>
            <person name="Nedelcu A.M."/>
            <person name="Niyogi K."/>
            <person name="Novoselov S.V."/>
            <person name="Paulsen I.T."/>
            <person name="Pazour G."/>
            <person name="Purton S."/>
            <person name="Ral J.P."/>
            <person name="Riano-Pachon D.M."/>
            <person name="Riekhof W."/>
            <person name="Rymarquis L."/>
            <person name="Schroda M."/>
            <person name="Stern D."/>
            <person name="Umen J."/>
            <person name="Willows R."/>
            <person name="Wilson N."/>
            <person name="Zimmer S.L."/>
            <person name="Allmer J."/>
            <person name="Balk J."/>
            <person name="Bisova K."/>
            <person name="Chen C.J."/>
            <person name="Elias M."/>
            <person name="Gendler K."/>
            <person name="Hauser C."/>
            <person name="Lamb M.R."/>
            <person name="Ledford H."/>
            <person name="Long J.C."/>
            <person name="Minagawa J."/>
            <person name="Page M.D."/>
            <person name="Pan J."/>
            <person name="Pootakham W."/>
            <person name="Roje S."/>
            <person name="Rose A."/>
            <person name="Stahlberg E."/>
            <person name="Terauchi A.M."/>
            <person name="Yang P."/>
            <person name="Ball S."/>
            <person name="Bowler C."/>
            <person name="Dieckmann C.L."/>
            <person name="Gladyshev V.N."/>
            <person name="Green P."/>
            <person name="Jorgensen R."/>
            <person name="Mayfield S."/>
            <person name="Mueller-Roeber B."/>
            <person name="Rajamani S."/>
            <person name="Sayre R.T."/>
            <person name="Brokstein P."/>
            <person name="Dubchak I."/>
            <person name="Goodstein D."/>
            <person name="Hornick L."/>
            <person name="Huang Y.W."/>
            <person name="Jhaveri J."/>
            <person name="Luo Y."/>
            <person name="Martinez D."/>
            <person name="Ngau W.C."/>
            <person name="Otillar B."/>
            <person name="Poliakov A."/>
            <person name="Porter A."/>
            <person name="Szajkowski L."/>
            <person name="Werner G."/>
            <person name="Zhou K."/>
            <person name="Grigoriev I.V."/>
            <person name="Rokhsar D.S."/>
            <person name="Grossman A.R."/>
        </authorList>
    </citation>
    <scope>NUCLEOTIDE SEQUENCE [LARGE SCALE GENOMIC DNA]</scope>
    <source>
        <strain evidence="7">CC-503</strain>
    </source>
</reference>
<dbReference type="KEGG" id="cre:CHLRE_12g530350v5"/>
<evidence type="ECO:0000313" key="7">
    <source>
        <dbReference type="Proteomes" id="UP000006906"/>
    </source>
</evidence>
<sequence length="475" mass="47689">MPGCAGVSAARLAIAYGCVIGAAASSVLGALLVIFLPLNNDLFLASALAFAGGIMSYVSFIDIYSNKAVGSFAAAGFSPALSYLLASVCFFAGFPISYVLDKLADSLVERYIQRRGSRNGGGNASSIDASGDRSSSGGKIHICVQHASPHITATDRSAGMAGAEVAHTGDGIAGSSRATLRCSSGKVEARAPVDLDSGTLAYAATDTTFSAFTCPDTNCGCGSGVPSSAVKGAAVTGEPAALDTPGGAATAQKGQQEGSKVSRVQVALEAPLELGAVAAEVEAEVERSRALVHMGFLAALAVALHNCPEGLVTFVGYMNSIGAGITTAVAITLHNIPEGMVIASSVYYGTKNLTTALMWASIAALTEPLGGLIGLAVVCGGSMTDTVFGILFGLVAGIMVYISLKELLPGARRFDPKDKVTTLMTVLGMVVMSASLTAIMYSQPGGPASTSSPATVTVPLVCTNATAAPAAPAAP</sequence>
<feature type="transmembrane region" description="Helical" evidence="5">
    <location>
        <begin position="80"/>
        <end position="100"/>
    </location>
</feature>
<feature type="transmembrane region" description="Helical" evidence="5">
    <location>
        <begin position="12"/>
        <end position="35"/>
    </location>
</feature>
<feature type="transmembrane region" description="Helical" evidence="5">
    <location>
        <begin position="420"/>
        <end position="441"/>
    </location>
</feature>
<organism evidence="6 7">
    <name type="scientific">Chlamydomonas reinhardtii</name>
    <name type="common">Chlamydomonas smithii</name>
    <dbReference type="NCBI Taxonomy" id="3055"/>
    <lineage>
        <taxon>Eukaryota</taxon>
        <taxon>Viridiplantae</taxon>
        <taxon>Chlorophyta</taxon>
        <taxon>core chlorophytes</taxon>
        <taxon>Chlorophyceae</taxon>
        <taxon>CS clade</taxon>
        <taxon>Chlamydomonadales</taxon>
        <taxon>Chlamydomonadaceae</taxon>
        <taxon>Chlamydomonas</taxon>
    </lineage>
</organism>
<evidence type="ECO:0000256" key="2">
    <source>
        <dbReference type="ARBA" id="ARBA00022692"/>
    </source>
</evidence>
<dbReference type="Proteomes" id="UP000006906">
    <property type="component" value="Chromosome 12"/>
</dbReference>
<dbReference type="InParanoid" id="A0A2K3D4S0"/>
<evidence type="ECO:0000256" key="4">
    <source>
        <dbReference type="ARBA" id="ARBA00023136"/>
    </source>
</evidence>
<dbReference type="PANTHER" id="PTHR11040">
    <property type="entry name" value="ZINC/IRON TRANSPORTER"/>
    <property type="match status" value="1"/>
</dbReference>
<keyword evidence="7" id="KW-1185">Reference proteome</keyword>
<keyword evidence="2 5" id="KW-0812">Transmembrane</keyword>
<keyword evidence="4 5" id="KW-0472">Membrane</keyword>
<protein>
    <recommendedName>
        <fullName evidence="8">Zinc transporter</fullName>
    </recommendedName>
</protein>
<dbReference type="Gramene" id="PNW75528">
    <property type="protein sequence ID" value="PNW75528"/>
    <property type="gene ID" value="CHLRE_12g530350v5"/>
</dbReference>
<dbReference type="PaxDb" id="3055-EDP03615"/>
<dbReference type="AlphaFoldDB" id="A0A2K3D4S0"/>
<dbReference type="EMBL" id="CM008973">
    <property type="protein sequence ID" value="PNW75528.1"/>
    <property type="molecule type" value="Genomic_DNA"/>
</dbReference>
<dbReference type="Pfam" id="PF02535">
    <property type="entry name" value="Zip"/>
    <property type="match status" value="1"/>
</dbReference>
<evidence type="ECO:0008006" key="8">
    <source>
        <dbReference type="Google" id="ProtNLM"/>
    </source>
</evidence>